<evidence type="ECO:0000259" key="13">
    <source>
        <dbReference type="PROSITE" id="PS00907"/>
    </source>
</evidence>
<dbReference type="GO" id="GO:0004852">
    <property type="term" value="F:uroporphyrinogen-III synthase activity"/>
    <property type="evidence" value="ECO:0007669"/>
    <property type="project" value="InterPro"/>
</dbReference>
<dbReference type="Gene3D" id="3.20.20.210">
    <property type="match status" value="1"/>
</dbReference>
<organism evidence="14 15">
    <name type="scientific">Candidatus Methylomirabilis limnetica</name>
    <dbReference type="NCBI Taxonomy" id="2033718"/>
    <lineage>
        <taxon>Bacteria</taxon>
        <taxon>Candidatus Methylomirabilota</taxon>
        <taxon>Candidatus Methylomirabilia</taxon>
        <taxon>Candidatus Methylomirabilales</taxon>
        <taxon>Candidatus Methylomirabilaceae</taxon>
        <taxon>Candidatus Methylomirabilis</taxon>
    </lineage>
</organism>
<evidence type="ECO:0000256" key="7">
    <source>
        <dbReference type="ARBA" id="ARBA00022793"/>
    </source>
</evidence>
<comment type="function">
    <text evidence="10">Catalyzes the decarboxylation of four acetate groups of uroporphyrinogen-III to yield coproporphyrinogen-III.</text>
</comment>
<evidence type="ECO:0000256" key="3">
    <source>
        <dbReference type="ARBA" id="ARBA00009935"/>
    </source>
</evidence>
<feature type="binding site" evidence="10">
    <location>
        <position position="633"/>
    </location>
    <ligand>
        <name>substrate</name>
    </ligand>
</feature>
<dbReference type="InterPro" id="IPR038071">
    <property type="entry name" value="UROD/MetE-like_sf"/>
</dbReference>
<evidence type="ECO:0000256" key="8">
    <source>
        <dbReference type="ARBA" id="ARBA00023239"/>
    </source>
</evidence>
<dbReference type="FunFam" id="3.20.20.210:FF:000008">
    <property type="entry name" value="Uroporphyrinogen decarboxylase"/>
    <property type="match status" value="1"/>
</dbReference>
<evidence type="ECO:0000313" key="14">
    <source>
        <dbReference type="EMBL" id="PTL35123.1"/>
    </source>
</evidence>
<dbReference type="CDD" id="cd00717">
    <property type="entry name" value="URO-D"/>
    <property type="match status" value="1"/>
</dbReference>
<comment type="subcellular location">
    <subcellularLocation>
        <location evidence="1">Cytoplasm</location>
        <location evidence="1">Cytosol</location>
    </subcellularLocation>
</comment>
<evidence type="ECO:0000256" key="11">
    <source>
        <dbReference type="RuleBase" id="RU004169"/>
    </source>
</evidence>
<feature type="binding site" evidence="10">
    <location>
        <begin position="339"/>
        <end position="343"/>
    </location>
    <ligand>
        <name>substrate</name>
    </ligand>
</feature>
<dbReference type="Pfam" id="PF02602">
    <property type="entry name" value="HEM4"/>
    <property type="match status" value="1"/>
</dbReference>
<reference evidence="14 15" key="1">
    <citation type="submission" date="2017-09" db="EMBL/GenBank/DDBJ databases">
        <title>Bloom of a denitrifying methanotroph, Candidatus Methylomirabilis limnetica, in a deep stratified lake.</title>
        <authorList>
            <person name="Graf J.S."/>
            <person name="Marchant H.K."/>
            <person name="Tienken D."/>
            <person name="Hach P.F."/>
            <person name="Brand A."/>
            <person name="Schubert C.J."/>
            <person name="Kuypers M.M."/>
            <person name="Milucka J."/>
        </authorList>
    </citation>
    <scope>NUCLEOTIDE SEQUENCE [LARGE SCALE GENOMIC DNA]</scope>
    <source>
        <strain evidence="14 15">Zug</strain>
    </source>
</reference>
<keyword evidence="8 10" id="KW-0456">Lyase</keyword>
<dbReference type="EMBL" id="NVQC01000030">
    <property type="protein sequence ID" value="PTL35123.1"/>
    <property type="molecule type" value="Genomic_DNA"/>
</dbReference>
<evidence type="ECO:0000256" key="2">
    <source>
        <dbReference type="ARBA" id="ARBA00004804"/>
    </source>
</evidence>
<dbReference type="SUPFAM" id="SSF69618">
    <property type="entry name" value="HemD-like"/>
    <property type="match status" value="1"/>
</dbReference>
<keyword evidence="15" id="KW-1185">Reference proteome</keyword>
<dbReference type="PROSITE" id="PS00907">
    <property type="entry name" value="UROD_2"/>
    <property type="match status" value="1"/>
</dbReference>
<evidence type="ECO:0000313" key="15">
    <source>
        <dbReference type="Proteomes" id="UP000241436"/>
    </source>
</evidence>
<keyword evidence="9 10" id="KW-0627">Porphyrin biosynthesis</keyword>
<dbReference type="Proteomes" id="UP000241436">
    <property type="component" value="Unassembled WGS sequence"/>
</dbReference>
<evidence type="ECO:0000256" key="10">
    <source>
        <dbReference type="HAMAP-Rule" id="MF_00218"/>
    </source>
</evidence>
<name>A0A2T4TVI1_9BACT</name>
<dbReference type="GO" id="GO:0004853">
    <property type="term" value="F:uroporphyrinogen decarboxylase activity"/>
    <property type="evidence" value="ECO:0007669"/>
    <property type="project" value="UniProtKB-UniRule"/>
</dbReference>
<dbReference type="InterPro" id="IPR003754">
    <property type="entry name" value="4pyrrol_synth_uPrphyn_synth"/>
</dbReference>
<dbReference type="CDD" id="cd06578">
    <property type="entry name" value="HemD"/>
    <property type="match status" value="1"/>
</dbReference>
<feature type="binding site" evidence="10">
    <location>
        <position position="520"/>
    </location>
    <ligand>
        <name>substrate</name>
    </ligand>
</feature>
<comment type="caution">
    <text evidence="14">The sequence shown here is derived from an EMBL/GenBank/DDBJ whole genome shotgun (WGS) entry which is preliminary data.</text>
</comment>
<dbReference type="UniPathway" id="UPA00251">
    <property type="reaction ID" value="UER00321"/>
</dbReference>
<feature type="binding site" evidence="10">
    <location>
        <position position="465"/>
    </location>
    <ligand>
        <name>substrate</name>
    </ligand>
</feature>
<proteinExistence type="inferred from homology"/>
<evidence type="ECO:0000256" key="9">
    <source>
        <dbReference type="ARBA" id="ARBA00023244"/>
    </source>
</evidence>
<dbReference type="InterPro" id="IPR006361">
    <property type="entry name" value="Uroporphyrinogen_deCO2ase_HemE"/>
</dbReference>
<dbReference type="HAMAP" id="MF_00218">
    <property type="entry name" value="URO_D"/>
    <property type="match status" value="1"/>
</dbReference>
<dbReference type="Pfam" id="PF01208">
    <property type="entry name" value="URO-D"/>
    <property type="match status" value="1"/>
</dbReference>
<reference evidence="15" key="2">
    <citation type="journal article" date="2018" name="Environ. Microbiol.">
        <title>Bloom of a denitrifying methanotroph, 'Candidatus Methylomirabilis limnetica', in a deep stratified lake.</title>
        <authorList>
            <person name="Graf J.S."/>
            <person name="Mayr M.J."/>
            <person name="Marchant H.K."/>
            <person name="Tienken D."/>
            <person name="Hach P.F."/>
            <person name="Brand A."/>
            <person name="Schubert C.J."/>
            <person name="Kuypers M.M."/>
            <person name="Milucka J."/>
        </authorList>
    </citation>
    <scope>NUCLEOTIDE SEQUENCE [LARGE SCALE GENOMIC DNA]</scope>
    <source>
        <strain evidence="15">Zug</strain>
    </source>
</reference>
<evidence type="ECO:0000259" key="12">
    <source>
        <dbReference type="PROSITE" id="PS00906"/>
    </source>
</evidence>
<comment type="caution">
    <text evidence="10">Lacks conserved residue(s) required for the propagation of feature annotation.</text>
</comment>
<feature type="domain" description="Uroporphyrinogen decarboxylase (URO-D)" evidence="12">
    <location>
        <begin position="334"/>
        <end position="343"/>
    </location>
</feature>
<dbReference type="SUPFAM" id="SSF51726">
    <property type="entry name" value="UROD/MetE-like"/>
    <property type="match status" value="1"/>
</dbReference>
<feature type="binding site" evidence="10">
    <location>
        <position position="388"/>
    </location>
    <ligand>
        <name>substrate</name>
    </ligand>
</feature>
<dbReference type="EC" id="4.1.1.37" evidence="5 10"/>
<dbReference type="InterPro" id="IPR036108">
    <property type="entry name" value="4pyrrol_syn_uPrphyn_synt_sf"/>
</dbReference>
<dbReference type="PROSITE" id="PS00906">
    <property type="entry name" value="UROD_1"/>
    <property type="match status" value="1"/>
</dbReference>
<comment type="catalytic activity">
    <reaction evidence="10">
        <text>uroporphyrinogen III + 4 H(+) = coproporphyrinogen III + 4 CO2</text>
        <dbReference type="Rhea" id="RHEA:19865"/>
        <dbReference type="ChEBI" id="CHEBI:15378"/>
        <dbReference type="ChEBI" id="CHEBI:16526"/>
        <dbReference type="ChEBI" id="CHEBI:57308"/>
        <dbReference type="ChEBI" id="CHEBI:57309"/>
        <dbReference type="EC" id="4.1.1.37"/>
    </reaction>
</comment>
<dbReference type="NCBIfam" id="TIGR01464">
    <property type="entry name" value="hemE"/>
    <property type="match status" value="1"/>
</dbReference>
<dbReference type="RefSeq" id="WP_107563742.1">
    <property type="nucleotide sequence ID" value="NZ_NVQC01000030.1"/>
</dbReference>
<dbReference type="PANTHER" id="PTHR21091">
    <property type="entry name" value="METHYLTETRAHYDROFOLATE:HOMOCYSTEINE METHYLTRANSFERASE RELATED"/>
    <property type="match status" value="1"/>
</dbReference>
<evidence type="ECO:0000256" key="4">
    <source>
        <dbReference type="ARBA" id="ARBA00011738"/>
    </source>
</evidence>
<dbReference type="OrthoDB" id="9806656at2"/>
<keyword evidence="6 10" id="KW-0963">Cytoplasm</keyword>
<accession>A0A2T4TVI1</accession>
<evidence type="ECO:0000256" key="1">
    <source>
        <dbReference type="ARBA" id="ARBA00004514"/>
    </source>
</evidence>
<feature type="site" description="Transition state stabilizer" evidence="10">
    <location>
        <position position="388"/>
    </location>
</feature>
<dbReference type="AlphaFoldDB" id="A0A2T4TVI1"/>
<dbReference type="Gene3D" id="3.40.50.10090">
    <property type="match status" value="2"/>
</dbReference>
<comment type="pathway">
    <text evidence="2 10">Porphyrin-containing compound metabolism; protoporphyrin-IX biosynthesis; coproporphyrinogen-III from 5-aminolevulinate: step 4/4.</text>
</comment>
<evidence type="ECO:0000256" key="6">
    <source>
        <dbReference type="ARBA" id="ARBA00022490"/>
    </source>
</evidence>
<dbReference type="InterPro" id="IPR000257">
    <property type="entry name" value="Uroporphyrinogen_deCOase"/>
</dbReference>
<dbReference type="PANTHER" id="PTHR21091:SF169">
    <property type="entry name" value="UROPORPHYRINOGEN DECARBOXYLASE"/>
    <property type="match status" value="1"/>
</dbReference>
<sequence length="657" mass="71483">MNQIAASQLSGLTGLKVVSFESRLAGAMADLISRQGGTPISAPAVREVPLAENPEALKFARELLAGRIDMIVLLTGVGIRALLTAIEGAYPRAEILAALSRIPTIVRGSKSQTVLRDLGVPITVAVPEPNTWREILSAIDDAAIPLQGRRVAVQEYGRSNPELVAGLAARGASVMRVSVYRWALPEDCGPLRRAIKAITEREVDLVLFTTAVQVDHLLQVAAESGLEESLRAGLQDAVVASIGPTCSRAMREHGLVVDLEPEHPKMGPLILTVARHAHVLRRIKRARVVRGTGCLPAPCEVRQAGEVREDRSAELLQESAFLKACRLEPTPYTPIWIMRQAGRYLPEYREIRGKLSFLELCHRPDLAAEVAVTAVERLGVDAAIIFGDILLVVEPMGVGLEFTKGDGPVIHDPVRSGADLKRLQPVDVQESLSFLFEAVRLARAALPPNIPLIGFAGAPFTLASYLVEGRGSRQYQHTKSLMYRDPGAWHALMERLSDVVSGYLNGQIAAGAQVAQLFDSWVGCLSPDDYREFVLPHTKRVIANLTPGVPVIHFGTDTATLLPLIREAGGNVIGLDWRVDLDEAWARLGHEVGVQGNLDPMVLLAEPDEIRRQAGRILERAAKRPGHIFNLGHGVLPQTPVDHLRALIDYVHEETAR</sequence>
<feature type="domain" description="Uroporphyrinogen decarboxylase (URO-D)" evidence="13">
    <location>
        <begin position="453"/>
        <end position="469"/>
    </location>
</feature>
<evidence type="ECO:0000256" key="5">
    <source>
        <dbReference type="ARBA" id="ARBA00012288"/>
    </source>
</evidence>
<comment type="similarity">
    <text evidence="3 10 11">Belongs to the uroporphyrinogen decarboxylase family.</text>
</comment>
<comment type="subunit">
    <text evidence="4 10">Homodimer.</text>
</comment>
<keyword evidence="7 10" id="KW-0210">Decarboxylase</keyword>
<gene>
    <name evidence="10" type="primary">hemE</name>
    <name evidence="14" type="ORF">CLG94_11620</name>
</gene>
<protein>
    <recommendedName>
        <fullName evidence="5 10">Uroporphyrinogen decarboxylase</fullName>
        <shortName evidence="10">UPD</shortName>
        <shortName evidence="10">URO-D</shortName>
        <ecNumber evidence="5 10">4.1.1.37</ecNumber>
    </recommendedName>
</protein>
<dbReference type="GO" id="GO:0005829">
    <property type="term" value="C:cytosol"/>
    <property type="evidence" value="ECO:0007669"/>
    <property type="project" value="UniProtKB-SubCell"/>
</dbReference>
<dbReference type="GO" id="GO:0006782">
    <property type="term" value="P:protoporphyrinogen IX biosynthetic process"/>
    <property type="evidence" value="ECO:0007669"/>
    <property type="project" value="UniProtKB-UniRule"/>
</dbReference>